<keyword evidence="7" id="KW-0408">Iron</keyword>
<evidence type="ECO:0000256" key="5">
    <source>
        <dbReference type="ARBA" id="ARBA00022729"/>
    </source>
</evidence>
<dbReference type="InterPro" id="IPR048328">
    <property type="entry name" value="Dyp_perox_C"/>
</dbReference>
<evidence type="ECO:0000256" key="6">
    <source>
        <dbReference type="ARBA" id="ARBA00023002"/>
    </source>
</evidence>
<dbReference type="InterPro" id="IPR011008">
    <property type="entry name" value="Dimeric_a/b-barrel"/>
</dbReference>
<gene>
    <name evidence="9" type="ORF">DYU11_08290</name>
</gene>
<proteinExistence type="predicted"/>
<accession>A0A418MEU5</accession>
<dbReference type="OrthoDB" id="9781066at2"/>
<evidence type="ECO:0000256" key="7">
    <source>
        <dbReference type="ARBA" id="ARBA00023004"/>
    </source>
</evidence>
<dbReference type="RefSeq" id="WP_119667181.1">
    <property type="nucleotide sequence ID" value="NZ_QXED01000002.1"/>
</dbReference>
<dbReference type="EMBL" id="QXED01000002">
    <property type="protein sequence ID" value="RIV25296.1"/>
    <property type="molecule type" value="Genomic_DNA"/>
</dbReference>
<dbReference type="SUPFAM" id="SSF54909">
    <property type="entry name" value="Dimeric alpha+beta barrel"/>
    <property type="match status" value="1"/>
</dbReference>
<dbReference type="PANTHER" id="PTHR30521">
    <property type="entry name" value="DEFERROCHELATASE/PEROXIDASE"/>
    <property type="match status" value="1"/>
</dbReference>
<keyword evidence="6" id="KW-0560">Oxidoreductase</keyword>
<reference evidence="9 10" key="1">
    <citation type="submission" date="2018-08" db="EMBL/GenBank/DDBJ databases">
        <title>Fibrisoma montanum sp. nov., isolated from Danxia mountain soil.</title>
        <authorList>
            <person name="Huang Y."/>
        </authorList>
    </citation>
    <scope>NUCLEOTIDE SEQUENCE [LARGE SCALE GENOMIC DNA]</scope>
    <source>
        <strain evidence="9 10">HYT19</strain>
    </source>
</reference>
<dbReference type="InterPro" id="IPR006314">
    <property type="entry name" value="Dyp_peroxidase"/>
</dbReference>
<evidence type="ECO:0000259" key="8">
    <source>
        <dbReference type="Pfam" id="PF20628"/>
    </source>
</evidence>
<dbReference type="PROSITE" id="PS51404">
    <property type="entry name" value="DYP_PEROXIDASE"/>
    <property type="match status" value="1"/>
</dbReference>
<keyword evidence="4" id="KW-0479">Metal-binding</keyword>
<dbReference type="Proteomes" id="UP000283523">
    <property type="component" value="Unassembled WGS sequence"/>
</dbReference>
<evidence type="ECO:0000313" key="10">
    <source>
        <dbReference type="Proteomes" id="UP000283523"/>
    </source>
</evidence>
<protein>
    <submittedName>
        <fullName evidence="9">Dyp-type peroxidase</fullName>
    </submittedName>
</protein>
<keyword evidence="2 9" id="KW-0575">Peroxidase</keyword>
<feature type="domain" description="Dyp-type peroxidase C-terminal" evidence="8">
    <location>
        <begin position="232"/>
        <end position="411"/>
    </location>
</feature>
<name>A0A418MEU5_9BACT</name>
<dbReference type="NCBIfam" id="TIGR01413">
    <property type="entry name" value="Dyp_perox_fam"/>
    <property type="match status" value="1"/>
</dbReference>
<comment type="caution">
    <text evidence="9">The sequence shown here is derived from an EMBL/GenBank/DDBJ whole genome shotgun (WGS) entry which is preliminary data.</text>
</comment>
<comment type="cofactor">
    <cofactor evidence="1">
        <name>heme b</name>
        <dbReference type="ChEBI" id="CHEBI:60344"/>
    </cofactor>
</comment>
<evidence type="ECO:0000256" key="4">
    <source>
        <dbReference type="ARBA" id="ARBA00022723"/>
    </source>
</evidence>
<evidence type="ECO:0000256" key="3">
    <source>
        <dbReference type="ARBA" id="ARBA00022617"/>
    </source>
</evidence>
<organism evidence="9 10">
    <name type="scientific">Fibrisoma montanum</name>
    <dbReference type="NCBI Taxonomy" id="2305895"/>
    <lineage>
        <taxon>Bacteria</taxon>
        <taxon>Pseudomonadati</taxon>
        <taxon>Bacteroidota</taxon>
        <taxon>Cytophagia</taxon>
        <taxon>Cytophagales</taxon>
        <taxon>Spirosomataceae</taxon>
        <taxon>Fibrisoma</taxon>
    </lineage>
</organism>
<evidence type="ECO:0000256" key="2">
    <source>
        <dbReference type="ARBA" id="ARBA00022559"/>
    </source>
</evidence>
<dbReference type="AlphaFoldDB" id="A0A418MEU5"/>
<dbReference type="PANTHER" id="PTHR30521:SF4">
    <property type="entry name" value="DEFERROCHELATASE"/>
    <property type="match status" value="1"/>
</dbReference>
<dbReference type="GO" id="GO:0004601">
    <property type="term" value="F:peroxidase activity"/>
    <property type="evidence" value="ECO:0007669"/>
    <property type="project" value="UniProtKB-KW"/>
</dbReference>
<dbReference type="GO" id="GO:0046872">
    <property type="term" value="F:metal ion binding"/>
    <property type="evidence" value="ECO:0007669"/>
    <property type="project" value="UniProtKB-KW"/>
</dbReference>
<keyword evidence="10" id="KW-1185">Reference proteome</keyword>
<evidence type="ECO:0000313" key="9">
    <source>
        <dbReference type="EMBL" id="RIV25296.1"/>
    </source>
</evidence>
<keyword evidence="3" id="KW-0349">Heme</keyword>
<dbReference type="GO" id="GO:0020037">
    <property type="term" value="F:heme binding"/>
    <property type="evidence" value="ECO:0007669"/>
    <property type="project" value="InterPro"/>
</dbReference>
<sequence>MTKLLNQFDPSDENQKLFEGIQGNILKAHGRHHTANVFIRCDDGRQGRAKDWLNSLVEGDGAIVRSAYAQLRNNAVFKESGGKADTGLFACIHISAAGYAYLFDETVKSSFTDESFRNGMKKAELNDPDSGTWDTGLAEENHFMLLLAHADAEELVKAVTDVQQEVGAFANISTIEYGKALFNEEGAGIEHFGYVDGVSQPLFFEDEWETYKANNNIKSDNGPDIKFDPRAKKELVLIQDPLAPDANALGSYFVFRKLQQDVKGFKRAEEKLAHQLRLTGEDEERAGALLVGRFEDGTPIQLRGEEGLIHSALWNNFDYKDDKGNIADFSRCPFHAHIRKSNPRSGLNGGGMDEAKKHIMARRGIPYGTRSEDLYDGSVPAKPEDGVGLLFMSYQASIVKQFEFIQKSWVNNPSFPNFDNDELDGIDPIIGQGQGTRTGRFATDWGESGSSESASFEQFVHMKGGEYFFAPSMSFLKNIHTIKINKQNEKPPHLAANAEFVS</sequence>
<keyword evidence="5" id="KW-0732">Signal</keyword>
<evidence type="ECO:0000256" key="1">
    <source>
        <dbReference type="ARBA" id="ARBA00001970"/>
    </source>
</evidence>
<dbReference type="GO" id="GO:0005829">
    <property type="term" value="C:cytosol"/>
    <property type="evidence" value="ECO:0007669"/>
    <property type="project" value="TreeGrafter"/>
</dbReference>
<dbReference type="Pfam" id="PF20628">
    <property type="entry name" value="Dyp_perox_C"/>
    <property type="match status" value="1"/>
</dbReference>